<organism evidence="7">
    <name type="scientific">Schistocephalus solidus</name>
    <name type="common">Tapeworm</name>
    <dbReference type="NCBI Taxonomy" id="70667"/>
    <lineage>
        <taxon>Eukaryota</taxon>
        <taxon>Metazoa</taxon>
        <taxon>Spiralia</taxon>
        <taxon>Lophotrochozoa</taxon>
        <taxon>Platyhelminthes</taxon>
        <taxon>Cestoda</taxon>
        <taxon>Eucestoda</taxon>
        <taxon>Diphyllobothriidea</taxon>
        <taxon>Diphyllobothriidae</taxon>
        <taxon>Schistocephalus</taxon>
    </lineage>
</organism>
<evidence type="ECO:0000256" key="4">
    <source>
        <dbReference type="ARBA" id="ARBA00023242"/>
    </source>
</evidence>
<feature type="region of interest" description="Disordered" evidence="5">
    <location>
        <begin position="134"/>
        <end position="187"/>
    </location>
</feature>
<comment type="similarity">
    <text evidence="2">Belongs to the RENT3 family.</text>
</comment>
<dbReference type="PANTHER" id="PTHR13112:SF0">
    <property type="entry name" value="FI21285P1"/>
    <property type="match status" value="1"/>
</dbReference>
<evidence type="ECO:0000259" key="6">
    <source>
        <dbReference type="Pfam" id="PF03467"/>
    </source>
</evidence>
<evidence type="ECO:0000313" key="7">
    <source>
        <dbReference type="EMBL" id="JAP46554.1"/>
    </source>
</evidence>
<feature type="compositionally biased region" description="Basic and acidic residues" evidence="5">
    <location>
        <begin position="295"/>
        <end position="306"/>
    </location>
</feature>
<accession>A0A0X3P3K2</accession>
<name>A0A0X3P3K2_SCHSO</name>
<feature type="compositionally biased region" description="Gly residues" evidence="5">
    <location>
        <begin position="527"/>
        <end position="538"/>
    </location>
</feature>
<feature type="compositionally biased region" description="Gly residues" evidence="5">
    <location>
        <begin position="440"/>
        <end position="450"/>
    </location>
</feature>
<evidence type="ECO:0000256" key="3">
    <source>
        <dbReference type="ARBA" id="ARBA00023161"/>
    </source>
</evidence>
<feature type="compositionally biased region" description="Polar residues" evidence="5">
    <location>
        <begin position="249"/>
        <end position="262"/>
    </location>
</feature>
<dbReference type="Pfam" id="PF03467">
    <property type="entry name" value="Smg4_UPF3"/>
    <property type="match status" value="1"/>
</dbReference>
<dbReference type="InterPro" id="IPR012677">
    <property type="entry name" value="Nucleotide-bd_a/b_plait_sf"/>
</dbReference>
<evidence type="ECO:0000256" key="5">
    <source>
        <dbReference type="SAM" id="MobiDB-lite"/>
    </source>
</evidence>
<feature type="compositionally biased region" description="Gly residues" evidence="5">
    <location>
        <begin position="233"/>
        <end position="243"/>
    </location>
</feature>
<comment type="subcellular location">
    <subcellularLocation>
        <location evidence="1">Nucleus</location>
    </subcellularLocation>
</comment>
<dbReference type="InterPro" id="IPR039722">
    <property type="entry name" value="Upf3"/>
</dbReference>
<feature type="compositionally biased region" description="Polar residues" evidence="5">
    <location>
        <begin position="278"/>
        <end position="290"/>
    </location>
</feature>
<dbReference type="GO" id="GO:0005730">
    <property type="term" value="C:nucleolus"/>
    <property type="evidence" value="ECO:0007669"/>
    <property type="project" value="TreeGrafter"/>
</dbReference>
<dbReference type="CDD" id="cd12455">
    <property type="entry name" value="RRM_like_Smg4_UPF3"/>
    <property type="match status" value="1"/>
</dbReference>
<dbReference type="Gene3D" id="3.30.70.330">
    <property type="match status" value="1"/>
</dbReference>
<proteinExistence type="inferred from homology"/>
<keyword evidence="4" id="KW-0539">Nucleus</keyword>
<dbReference type="GO" id="GO:0000184">
    <property type="term" value="P:nuclear-transcribed mRNA catabolic process, nonsense-mediated decay"/>
    <property type="evidence" value="ECO:0007669"/>
    <property type="project" value="UniProtKB-KW"/>
</dbReference>
<feature type="compositionally biased region" description="Low complexity" evidence="5">
    <location>
        <begin position="134"/>
        <end position="174"/>
    </location>
</feature>
<dbReference type="SUPFAM" id="SSF54928">
    <property type="entry name" value="RNA-binding domain, RBD"/>
    <property type="match status" value="1"/>
</dbReference>
<dbReference type="InterPro" id="IPR005120">
    <property type="entry name" value="UPF3_dom"/>
</dbReference>
<feature type="compositionally biased region" description="Basic residues" evidence="5">
    <location>
        <begin position="383"/>
        <end position="396"/>
    </location>
</feature>
<sequence length="538" mass="57918">MKHFPTKILIRHIPPKMTEEKFLEMINPLPDYDYFRFCPPDTTLGLQSYCRAYLNFVDPQSVFIVRERFSDYVFVDEEGNEASAIVEYSVFQGTPNVPTGGESTRAVKRVDKRQGTIDEDPEYRSFLASLAGTTTTTTTVSTPSETTPSTTTVKSTTTASSNAVATSAPSASPANLSVKLEGTEKKQTPWEAMLETIQQREEASEAQAVTPLIAYLNQRLERRKRHAAEDAKSGGGQKGGGGPLKSNVGFRSSASGKSNRVQVASRRVTEFGRRRTNSRSSPQVTSTVVSGTRDVSVKGEPQRKPSETSSIGGKRNTEVGGKPGEKMGSNRPARKARRRVSGPEVPIATSSAAESTAAGSVEEASRSGGQHQETEESEDRHQQRQRREKAKLRPKPGSKSDLAGDQQAADSVPAGGRQWGANQRASNYYGDSRFSIDAGDTGGADEGGGYPEYSRGRGRFTTSRGRRGGSGRPQHPSDFSSRHEKAPLDGDDQEAPARDSQPPPRGGGPPGRGYRGGPRSFTASPRGRGGCGGGHHRP</sequence>
<dbReference type="GO" id="GO:0003729">
    <property type="term" value="F:mRNA binding"/>
    <property type="evidence" value="ECO:0007669"/>
    <property type="project" value="TreeGrafter"/>
</dbReference>
<dbReference type="GO" id="GO:0005737">
    <property type="term" value="C:cytoplasm"/>
    <property type="evidence" value="ECO:0007669"/>
    <property type="project" value="TreeGrafter"/>
</dbReference>
<evidence type="ECO:0000256" key="1">
    <source>
        <dbReference type="ARBA" id="ARBA00004123"/>
    </source>
</evidence>
<dbReference type="GO" id="GO:0045727">
    <property type="term" value="P:positive regulation of translation"/>
    <property type="evidence" value="ECO:0007669"/>
    <property type="project" value="TreeGrafter"/>
</dbReference>
<dbReference type="AlphaFoldDB" id="A0A0X3P3K2"/>
<feature type="domain" description="UPF3" evidence="6">
    <location>
        <begin position="6"/>
        <end position="219"/>
    </location>
</feature>
<keyword evidence="3" id="KW-0866">Nonsense-mediated mRNA decay</keyword>
<evidence type="ECO:0000256" key="2">
    <source>
        <dbReference type="ARBA" id="ARBA00005991"/>
    </source>
</evidence>
<dbReference type="InterPro" id="IPR035979">
    <property type="entry name" value="RBD_domain_sf"/>
</dbReference>
<gene>
    <name evidence="7" type="primary">REN3A</name>
    <name evidence="7" type="ORF">TR145817</name>
</gene>
<dbReference type="EMBL" id="GEEE01016671">
    <property type="protein sequence ID" value="JAP46554.1"/>
    <property type="molecule type" value="Transcribed_RNA"/>
</dbReference>
<protein>
    <submittedName>
        <fullName evidence="7">Regulator of nonsense transcripts 3A</fullName>
    </submittedName>
</protein>
<reference evidence="7" key="1">
    <citation type="submission" date="2016-01" db="EMBL/GenBank/DDBJ databases">
        <title>Reference transcriptome for the parasite Schistocephalus solidus: insights into the molecular evolution of parasitism.</title>
        <authorList>
            <person name="Hebert F.O."/>
            <person name="Grambauer S."/>
            <person name="Barber I."/>
            <person name="Landry C.R."/>
            <person name="Aubin-Horth N."/>
        </authorList>
    </citation>
    <scope>NUCLEOTIDE SEQUENCE</scope>
</reference>
<feature type="compositionally biased region" description="Low complexity" evidence="5">
    <location>
        <begin position="348"/>
        <end position="362"/>
    </location>
</feature>
<feature type="region of interest" description="Disordered" evidence="5">
    <location>
        <begin position="224"/>
        <end position="538"/>
    </location>
</feature>
<feature type="compositionally biased region" description="Basic and acidic residues" evidence="5">
    <location>
        <begin position="372"/>
        <end position="382"/>
    </location>
</feature>
<dbReference type="PANTHER" id="PTHR13112">
    <property type="entry name" value="UPF3 REGULATOR OF NONSENSE TRANSCRIPTS-LIKE PROTEIN"/>
    <property type="match status" value="1"/>
</dbReference>